<reference evidence="1 2" key="1">
    <citation type="journal article" date="2018" name="Biotechnol. Biofuels">
        <title>Integrative visual omics of the white-rot fungus Polyporus brumalis exposes the biotechnological potential of its oxidative enzymes for delignifying raw plant biomass.</title>
        <authorList>
            <person name="Miyauchi S."/>
            <person name="Rancon A."/>
            <person name="Drula E."/>
            <person name="Hage H."/>
            <person name="Chaduli D."/>
            <person name="Favel A."/>
            <person name="Grisel S."/>
            <person name="Henrissat B."/>
            <person name="Herpoel-Gimbert I."/>
            <person name="Ruiz-Duenas F.J."/>
            <person name="Chevret D."/>
            <person name="Hainaut M."/>
            <person name="Lin J."/>
            <person name="Wang M."/>
            <person name="Pangilinan J."/>
            <person name="Lipzen A."/>
            <person name="Lesage-Meessen L."/>
            <person name="Navarro D."/>
            <person name="Riley R."/>
            <person name="Grigoriev I.V."/>
            <person name="Zhou S."/>
            <person name="Raouche S."/>
            <person name="Rosso M.N."/>
        </authorList>
    </citation>
    <scope>NUCLEOTIDE SEQUENCE [LARGE SCALE GENOMIC DNA]</scope>
    <source>
        <strain evidence="1 2">BRFM 1820</strain>
    </source>
</reference>
<protein>
    <submittedName>
        <fullName evidence="1">Uncharacterized protein</fullName>
    </submittedName>
</protein>
<keyword evidence="2" id="KW-1185">Reference proteome</keyword>
<dbReference type="EMBL" id="KZ857381">
    <property type="protein sequence ID" value="RDX56128.1"/>
    <property type="molecule type" value="Genomic_DNA"/>
</dbReference>
<proteinExistence type="predicted"/>
<name>A0A371DUH7_9APHY</name>
<accession>A0A371DUH7</accession>
<organism evidence="1 2">
    <name type="scientific">Lentinus brumalis</name>
    <dbReference type="NCBI Taxonomy" id="2498619"/>
    <lineage>
        <taxon>Eukaryota</taxon>
        <taxon>Fungi</taxon>
        <taxon>Dikarya</taxon>
        <taxon>Basidiomycota</taxon>
        <taxon>Agaricomycotina</taxon>
        <taxon>Agaricomycetes</taxon>
        <taxon>Polyporales</taxon>
        <taxon>Polyporaceae</taxon>
        <taxon>Lentinus</taxon>
    </lineage>
</organism>
<sequence length="294" mass="33141">MQLLDGDDLVRLRQVSRLAETHVASTIHIRSRALFADIVWDYERLVTLLDDNSAVVGGAGAVYILFPTPRLPDRIHIYVPHDRYYQVVRYLERIERFNAEHLVHHHRSGMLFPEGVANMIRLTKGRLTIDAVQSTNRSPLYPITAALHTGYFNFVSARAFGSSYPSLTRDCRALLNPARLEKFLNVRKEDLEESDWWRKQGWTLQVEWESWAPGGICTGVDSVGCPSAMRAFGDRMSFRGSSAPIAGRVGQTLDPIESITAVWWRGGHTCSPTCHSGQVVITPGARICLRDIVR</sequence>
<dbReference type="OrthoDB" id="3270380at2759"/>
<dbReference type="AlphaFoldDB" id="A0A371DUH7"/>
<gene>
    <name evidence="1" type="ORF">OH76DRAFT_1338351</name>
</gene>
<dbReference type="Proteomes" id="UP000256964">
    <property type="component" value="Unassembled WGS sequence"/>
</dbReference>
<evidence type="ECO:0000313" key="2">
    <source>
        <dbReference type="Proteomes" id="UP000256964"/>
    </source>
</evidence>
<evidence type="ECO:0000313" key="1">
    <source>
        <dbReference type="EMBL" id="RDX56128.1"/>
    </source>
</evidence>